<dbReference type="GO" id="GO:0004674">
    <property type="term" value="F:protein serine/threonine kinase activity"/>
    <property type="evidence" value="ECO:0007669"/>
    <property type="project" value="UniProtKB-KW"/>
</dbReference>
<dbReference type="PANTHER" id="PTHR24356:SF418">
    <property type="entry name" value="SERINE_THREONINE-PROTEIN KINASE WARTS"/>
    <property type="match status" value="1"/>
</dbReference>
<gene>
    <name evidence="21" type="ORF">CJOHNSTONI_LOCUS259</name>
</gene>
<dbReference type="EMBL" id="CAKAEH010000061">
    <property type="protein sequence ID" value="CAG9529701.1"/>
    <property type="molecule type" value="Genomic_DNA"/>
</dbReference>
<dbReference type="InterPro" id="IPR015940">
    <property type="entry name" value="UBA"/>
</dbReference>
<feature type="region of interest" description="Disordered" evidence="17">
    <location>
        <begin position="85"/>
        <end position="105"/>
    </location>
</feature>
<dbReference type="Gene3D" id="3.30.200.20">
    <property type="entry name" value="Phosphorylase Kinase, domain 1"/>
    <property type="match status" value="2"/>
</dbReference>
<evidence type="ECO:0000256" key="12">
    <source>
        <dbReference type="ARBA" id="ARBA00022840"/>
    </source>
</evidence>
<evidence type="ECO:0000313" key="21">
    <source>
        <dbReference type="EMBL" id="CAG9529701.1"/>
    </source>
</evidence>
<evidence type="ECO:0000256" key="5">
    <source>
        <dbReference type="ARBA" id="ARBA00022490"/>
    </source>
</evidence>
<sequence length="1094" mass="122087">MFPPHRPALASTSNPAQISTTGATNSSGNVIGISMRTPEPSPRMRKDATTDVRVGVGRHRDKLEQIRDSLRPFEQTGNIESSIATATAGASSSSSSPNNNNNFTVEDETRRQILINTLTQIGFEEQAALLALELVRYSSVAAAAEVLLNLNKEHVFRQDLRDYGGTFHGSLSSVVTTASSSPYICNNNGVISNSTKLMIPSGITSQVMGAAPVSGLMTNAQIPTTSILANIDDSSSSRSNSPLARIPSPPASATSFQVRSTSPSLQVITNPYHQTTDYHQMHVHLPIDSSKYCYNNATKTAINNYDYGLTTSSSQATAAVTSFTSGTPLSGITRSRKVDRPSTQQASAIINIDGLQGCTDRVSKPTRSLTSRSHMNNVTALRRSDAVPVIRTRVERSINTGHPLNTESLHKMPTRYNKYGMNGMDEETVEIATAHGNKPTTNGVQRILVDPDRPSTAYTKYTEQSCRRTNLLGVNEHDSAVSNTYADLNNGYHRTSGAAVPRSISPNICTRVSGEVEEVTRCISPLPGSILRKLRTNTYESAIKPCKPRLFCFYMEQHVERLIQQYKERQQRARQLAKEMECADLPESMREHMMIFLTQKESRYLRLKRQKMNKDMFEVVKHIGFGAFGRVSLVKKKDTGQVYAMKKLLKKDVIMKQQAAHVKAERDILAEADSNWIVKLYYSFQDEQSLYLIMEYVPGGDMMQLLINKGLFDEKLARFYIAELTCAIEYVHGLGFIHRDIKPDNILIDQNGHIKLTDFGLCTGLRWTHDKRYYGPDNDEVENAEARKGYLASHPDLSGIGRPKVLEIRNHCKRNQSHSLVGTDNYMAPEVIRGTGHTQLCDWWSVGVILYEMVFGRPPFLSGDRYETQVTIIIVMLKLQIVKWRQYLDLNNRIGEKLSLECIDVIRKLCCEQEDRLGCKNGAEDLKIHPWFKGIDFSTLRSTRGEYIPRVEHAEDTSNFDTFEFDSSDQSFDTVAKRASAAFNPAFYEFTFRHFFDFDGQGCPSFRKRRPSLAPLLEATGATTVVAATQEGISNHINKAKDHKNNNGRTNSGNMKFRSPIIVSPTLPPPPIKTTATVGIMQGDEYESDDSLVV</sequence>
<comment type="similarity">
    <text evidence="3">Belongs to the protein kinase superfamily. AGC Ser/Thr protein kinase family.</text>
</comment>
<evidence type="ECO:0000256" key="6">
    <source>
        <dbReference type="ARBA" id="ARBA00022527"/>
    </source>
</evidence>
<dbReference type="Gene3D" id="1.10.510.10">
    <property type="entry name" value="Transferase(Phosphotransferase) domain 1"/>
    <property type="match status" value="2"/>
</dbReference>
<dbReference type="SUPFAM" id="SSF46934">
    <property type="entry name" value="UBA-like"/>
    <property type="match status" value="1"/>
</dbReference>
<feature type="region of interest" description="Disordered" evidence="17">
    <location>
        <begin position="1038"/>
        <end position="1069"/>
    </location>
</feature>
<dbReference type="PROSITE" id="PS00107">
    <property type="entry name" value="PROTEIN_KINASE_ATP"/>
    <property type="match status" value="1"/>
</dbReference>
<dbReference type="SMART" id="SM00220">
    <property type="entry name" value="S_TKc"/>
    <property type="match status" value="1"/>
</dbReference>
<dbReference type="PROSITE" id="PS50011">
    <property type="entry name" value="PROTEIN_KINASE_DOM"/>
    <property type="match status" value="1"/>
</dbReference>
<dbReference type="Pfam" id="PF00069">
    <property type="entry name" value="Pkinase"/>
    <property type="match status" value="2"/>
</dbReference>
<evidence type="ECO:0000256" key="1">
    <source>
        <dbReference type="ARBA" id="ARBA00001946"/>
    </source>
</evidence>
<feature type="compositionally biased region" description="Low complexity" evidence="17">
    <location>
        <begin position="85"/>
        <end position="102"/>
    </location>
</feature>
<dbReference type="GO" id="GO:1900181">
    <property type="term" value="P:negative regulation of protein localization to nucleus"/>
    <property type="evidence" value="ECO:0007669"/>
    <property type="project" value="UniProtKB-ARBA"/>
</dbReference>
<keyword evidence="7" id="KW-0597">Phosphoprotein</keyword>
<dbReference type="Proteomes" id="UP000746747">
    <property type="component" value="Unassembled WGS sequence"/>
</dbReference>
<evidence type="ECO:0000256" key="14">
    <source>
        <dbReference type="ARBA" id="ARBA00047899"/>
    </source>
</evidence>
<evidence type="ECO:0000259" key="19">
    <source>
        <dbReference type="PROSITE" id="PS50030"/>
    </source>
</evidence>
<evidence type="ECO:0000259" key="20">
    <source>
        <dbReference type="PROSITE" id="PS51285"/>
    </source>
</evidence>
<feature type="domain" description="AGC-kinase C-terminal" evidence="20">
    <location>
        <begin position="933"/>
        <end position="1002"/>
    </location>
</feature>
<dbReference type="FunFam" id="3.30.200.20:FF:000391">
    <property type="entry name" value="Large tumor suppressor kinase 1"/>
    <property type="match status" value="1"/>
</dbReference>
<feature type="compositionally biased region" description="Polar residues" evidence="17">
    <location>
        <begin position="10"/>
        <end position="29"/>
    </location>
</feature>
<dbReference type="GO" id="GO:0035329">
    <property type="term" value="P:hippo signaling"/>
    <property type="evidence" value="ECO:0007669"/>
    <property type="project" value="TreeGrafter"/>
</dbReference>
<dbReference type="GO" id="GO:0043065">
    <property type="term" value="P:positive regulation of apoptotic process"/>
    <property type="evidence" value="ECO:0007669"/>
    <property type="project" value="TreeGrafter"/>
</dbReference>
<comment type="catalytic activity">
    <reaction evidence="14">
        <text>L-threonyl-[protein] + ATP = O-phospho-L-threonyl-[protein] + ADP + H(+)</text>
        <dbReference type="Rhea" id="RHEA:46608"/>
        <dbReference type="Rhea" id="RHEA-COMP:11060"/>
        <dbReference type="Rhea" id="RHEA-COMP:11605"/>
        <dbReference type="ChEBI" id="CHEBI:15378"/>
        <dbReference type="ChEBI" id="CHEBI:30013"/>
        <dbReference type="ChEBI" id="CHEBI:30616"/>
        <dbReference type="ChEBI" id="CHEBI:61977"/>
        <dbReference type="ChEBI" id="CHEBI:456216"/>
        <dbReference type="EC" id="2.7.11.1"/>
    </reaction>
</comment>
<dbReference type="GO" id="GO:0071944">
    <property type="term" value="C:cell periphery"/>
    <property type="evidence" value="ECO:0007669"/>
    <property type="project" value="UniProtKB-ARBA"/>
</dbReference>
<dbReference type="GO" id="GO:0005524">
    <property type="term" value="F:ATP binding"/>
    <property type="evidence" value="ECO:0007669"/>
    <property type="project" value="UniProtKB-UniRule"/>
</dbReference>
<dbReference type="PROSITE" id="PS51285">
    <property type="entry name" value="AGC_KINASE_CTER"/>
    <property type="match status" value="1"/>
</dbReference>
<reference evidence="21" key="1">
    <citation type="submission" date="2021-09" db="EMBL/GenBank/DDBJ databases">
        <authorList>
            <consortium name="Pathogen Informatics"/>
        </authorList>
    </citation>
    <scope>NUCLEOTIDE SEQUENCE</scope>
</reference>
<evidence type="ECO:0000256" key="3">
    <source>
        <dbReference type="ARBA" id="ARBA00009903"/>
    </source>
</evidence>
<keyword evidence="9" id="KW-0479">Metal-binding</keyword>
<dbReference type="EC" id="2.7.11.1" evidence="4"/>
<keyword evidence="6" id="KW-0723">Serine/threonine-protein kinase</keyword>
<dbReference type="InterPro" id="IPR000961">
    <property type="entry name" value="AGC-kinase_C"/>
</dbReference>
<keyword evidence="8" id="KW-0808">Transferase</keyword>
<feature type="domain" description="UBA" evidence="19">
    <location>
        <begin position="105"/>
        <end position="150"/>
    </location>
</feature>
<dbReference type="InterPro" id="IPR000719">
    <property type="entry name" value="Prot_kinase_dom"/>
</dbReference>
<keyword evidence="5" id="KW-0963">Cytoplasm</keyword>
<proteinExistence type="inferred from homology"/>
<organism evidence="21 22">
    <name type="scientific">Cercopithifilaria johnstoni</name>
    <dbReference type="NCBI Taxonomy" id="2874296"/>
    <lineage>
        <taxon>Eukaryota</taxon>
        <taxon>Metazoa</taxon>
        <taxon>Ecdysozoa</taxon>
        <taxon>Nematoda</taxon>
        <taxon>Chromadorea</taxon>
        <taxon>Rhabditida</taxon>
        <taxon>Spirurina</taxon>
        <taxon>Spiruromorpha</taxon>
        <taxon>Filarioidea</taxon>
        <taxon>Onchocercidae</taxon>
        <taxon>Cercopithifilaria</taxon>
    </lineage>
</organism>
<feature type="region of interest" description="Disordered" evidence="17">
    <location>
        <begin position="231"/>
        <end position="259"/>
    </location>
</feature>
<dbReference type="GO" id="GO:0046620">
    <property type="term" value="P:regulation of organ growth"/>
    <property type="evidence" value="ECO:0007669"/>
    <property type="project" value="TreeGrafter"/>
</dbReference>
<feature type="binding site" evidence="16">
    <location>
        <position position="656"/>
    </location>
    <ligand>
        <name>ATP</name>
        <dbReference type="ChEBI" id="CHEBI:30616"/>
    </ligand>
</feature>
<keyword evidence="12 16" id="KW-0067">ATP-binding</keyword>
<dbReference type="CDD" id="cd21774">
    <property type="entry name" value="MobB_LATS"/>
    <property type="match status" value="1"/>
</dbReference>
<evidence type="ECO:0000256" key="11">
    <source>
        <dbReference type="ARBA" id="ARBA00022777"/>
    </source>
</evidence>
<accession>A0A8J2Q317</accession>
<dbReference type="InterPro" id="IPR008271">
    <property type="entry name" value="Ser/Thr_kinase_AS"/>
</dbReference>
<comment type="catalytic activity">
    <reaction evidence="15">
        <text>L-seryl-[protein] + ATP = O-phospho-L-seryl-[protein] + ADP + H(+)</text>
        <dbReference type="Rhea" id="RHEA:17989"/>
        <dbReference type="Rhea" id="RHEA-COMP:9863"/>
        <dbReference type="Rhea" id="RHEA-COMP:11604"/>
        <dbReference type="ChEBI" id="CHEBI:15378"/>
        <dbReference type="ChEBI" id="CHEBI:29999"/>
        <dbReference type="ChEBI" id="CHEBI:30616"/>
        <dbReference type="ChEBI" id="CHEBI:83421"/>
        <dbReference type="ChEBI" id="CHEBI:456216"/>
        <dbReference type="EC" id="2.7.11.1"/>
    </reaction>
</comment>
<dbReference type="PROSITE" id="PS00108">
    <property type="entry name" value="PROTEIN_KINASE_ST"/>
    <property type="match status" value="1"/>
</dbReference>
<keyword evidence="22" id="KW-1185">Reference proteome</keyword>
<comment type="caution">
    <text evidence="21">The sequence shown here is derived from an EMBL/GenBank/DDBJ whole genome shotgun (WGS) entry which is preliminary data.</text>
</comment>
<dbReference type="GO" id="GO:0046872">
    <property type="term" value="F:metal ion binding"/>
    <property type="evidence" value="ECO:0007669"/>
    <property type="project" value="UniProtKB-KW"/>
</dbReference>
<feature type="compositionally biased region" description="Low complexity" evidence="17">
    <location>
        <begin position="231"/>
        <end position="246"/>
    </location>
</feature>
<evidence type="ECO:0000256" key="16">
    <source>
        <dbReference type="PROSITE-ProRule" id="PRU10141"/>
    </source>
</evidence>
<evidence type="ECO:0000256" key="4">
    <source>
        <dbReference type="ARBA" id="ARBA00012513"/>
    </source>
</evidence>
<evidence type="ECO:0000313" key="22">
    <source>
        <dbReference type="Proteomes" id="UP000746747"/>
    </source>
</evidence>
<dbReference type="GO" id="GO:0005737">
    <property type="term" value="C:cytoplasm"/>
    <property type="evidence" value="ECO:0007669"/>
    <property type="project" value="UniProtKB-SubCell"/>
</dbReference>
<name>A0A8J2Q317_9BILA</name>
<dbReference type="InterPro" id="IPR017441">
    <property type="entry name" value="Protein_kinase_ATP_BS"/>
</dbReference>
<dbReference type="FunFam" id="1.10.510.10:FF:000024">
    <property type="entry name" value="Probable serine/threonine-protein kinase cot-1"/>
    <property type="match status" value="1"/>
</dbReference>
<evidence type="ECO:0000256" key="8">
    <source>
        <dbReference type="ARBA" id="ARBA00022679"/>
    </source>
</evidence>
<comment type="subcellular location">
    <subcellularLocation>
        <location evidence="2">Cytoplasm</location>
    </subcellularLocation>
</comment>
<comment type="cofactor">
    <cofactor evidence="1">
        <name>Mg(2+)</name>
        <dbReference type="ChEBI" id="CHEBI:18420"/>
    </cofactor>
</comment>
<keyword evidence="13" id="KW-0460">Magnesium</keyword>
<evidence type="ECO:0000259" key="18">
    <source>
        <dbReference type="PROSITE" id="PS50011"/>
    </source>
</evidence>
<dbReference type="PROSITE" id="PS50030">
    <property type="entry name" value="UBA"/>
    <property type="match status" value="1"/>
</dbReference>
<keyword evidence="10 16" id="KW-0547">Nucleotide-binding</keyword>
<dbReference type="AlphaFoldDB" id="A0A8J2Q317"/>
<dbReference type="InterPro" id="IPR050236">
    <property type="entry name" value="Ser_Thr_kinase_AGC"/>
</dbReference>
<dbReference type="GO" id="GO:0000082">
    <property type="term" value="P:G1/S transition of mitotic cell cycle"/>
    <property type="evidence" value="ECO:0007669"/>
    <property type="project" value="TreeGrafter"/>
</dbReference>
<evidence type="ECO:0000256" key="7">
    <source>
        <dbReference type="ARBA" id="ARBA00022553"/>
    </source>
</evidence>
<evidence type="ECO:0000256" key="2">
    <source>
        <dbReference type="ARBA" id="ARBA00004496"/>
    </source>
</evidence>
<dbReference type="PANTHER" id="PTHR24356">
    <property type="entry name" value="SERINE/THREONINE-PROTEIN KINASE"/>
    <property type="match status" value="1"/>
</dbReference>
<evidence type="ECO:0000256" key="13">
    <source>
        <dbReference type="ARBA" id="ARBA00022842"/>
    </source>
</evidence>
<evidence type="ECO:0000256" key="15">
    <source>
        <dbReference type="ARBA" id="ARBA00048679"/>
    </source>
</evidence>
<keyword evidence="11" id="KW-0418">Kinase</keyword>
<protein>
    <recommendedName>
        <fullName evidence="4">non-specific serine/threonine protein kinase</fullName>
        <ecNumber evidence="4">2.7.11.1</ecNumber>
    </recommendedName>
</protein>
<dbReference type="SMART" id="SM00133">
    <property type="entry name" value="S_TK_X"/>
    <property type="match status" value="1"/>
</dbReference>
<dbReference type="GO" id="GO:0007010">
    <property type="term" value="P:cytoskeleton organization"/>
    <property type="evidence" value="ECO:0007669"/>
    <property type="project" value="UniProtKB-ARBA"/>
</dbReference>
<evidence type="ECO:0000256" key="9">
    <source>
        <dbReference type="ARBA" id="ARBA00022723"/>
    </source>
</evidence>
<dbReference type="InterPro" id="IPR011009">
    <property type="entry name" value="Kinase-like_dom_sf"/>
</dbReference>
<evidence type="ECO:0000256" key="17">
    <source>
        <dbReference type="SAM" id="MobiDB-lite"/>
    </source>
</evidence>
<dbReference type="SUPFAM" id="SSF56112">
    <property type="entry name" value="Protein kinase-like (PK-like)"/>
    <property type="match status" value="1"/>
</dbReference>
<dbReference type="InterPro" id="IPR009060">
    <property type="entry name" value="UBA-like_sf"/>
</dbReference>
<feature type="region of interest" description="Disordered" evidence="17">
    <location>
        <begin position="1"/>
        <end position="59"/>
    </location>
</feature>
<evidence type="ECO:0000256" key="10">
    <source>
        <dbReference type="ARBA" id="ARBA00022741"/>
    </source>
</evidence>
<dbReference type="OrthoDB" id="2156623at2759"/>
<feature type="domain" description="Protein kinase" evidence="18">
    <location>
        <begin position="617"/>
        <end position="932"/>
    </location>
</feature>